<proteinExistence type="predicted"/>
<reference evidence="1" key="1">
    <citation type="submission" date="2022-06" db="EMBL/GenBank/DDBJ databases">
        <title>Aeoliella straminimaris, a novel planctomycete from sediments.</title>
        <authorList>
            <person name="Vitorino I.R."/>
            <person name="Lage O.M."/>
        </authorList>
    </citation>
    <scope>NUCLEOTIDE SEQUENCE</scope>
    <source>
        <strain evidence="1">ICT_H6.2</strain>
    </source>
</reference>
<sequence length="52" mass="5763">MSQGEVLDILGTPTGTQTSELCFDYDRPEAPGWYAVYFDENGLVVSIDDESM</sequence>
<keyword evidence="2" id="KW-1185">Reference proteome</keyword>
<organism evidence="1 2">
    <name type="scientific">Aeoliella straminimaris</name>
    <dbReference type="NCBI Taxonomy" id="2954799"/>
    <lineage>
        <taxon>Bacteria</taxon>
        <taxon>Pseudomonadati</taxon>
        <taxon>Planctomycetota</taxon>
        <taxon>Planctomycetia</taxon>
        <taxon>Pirellulales</taxon>
        <taxon>Lacipirellulaceae</taxon>
        <taxon>Aeoliella</taxon>
    </lineage>
</organism>
<dbReference type="EMBL" id="JAMXLR010000006">
    <property type="protein sequence ID" value="MCO6042545.1"/>
    <property type="molecule type" value="Genomic_DNA"/>
</dbReference>
<dbReference type="AlphaFoldDB" id="A0A9X2F5F4"/>
<evidence type="ECO:0000313" key="2">
    <source>
        <dbReference type="Proteomes" id="UP001155241"/>
    </source>
</evidence>
<protein>
    <submittedName>
        <fullName evidence="1">Outer membrane protein assembly factor BamE</fullName>
    </submittedName>
</protein>
<dbReference type="RefSeq" id="WP_252850646.1">
    <property type="nucleotide sequence ID" value="NZ_JAMXLR010000006.1"/>
</dbReference>
<dbReference type="Proteomes" id="UP001155241">
    <property type="component" value="Unassembled WGS sequence"/>
</dbReference>
<gene>
    <name evidence="1" type="ORF">NG895_01365</name>
</gene>
<comment type="caution">
    <text evidence="1">The sequence shown here is derived from an EMBL/GenBank/DDBJ whole genome shotgun (WGS) entry which is preliminary data.</text>
</comment>
<evidence type="ECO:0000313" key="1">
    <source>
        <dbReference type="EMBL" id="MCO6042545.1"/>
    </source>
</evidence>
<name>A0A9X2F5F4_9BACT</name>
<accession>A0A9X2F5F4</accession>